<keyword evidence="7" id="KW-0915">Sodium</keyword>
<feature type="compositionally biased region" description="Basic and acidic residues" evidence="8">
    <location>
        <begin position="621"/>
        <end position="633"/>
    </location>
</feature>
<dbReference type="GO" id="GO:0005886">
    <property type="term" value="C:plasma membrane"/>
    <property type="evidence" value="ECO:0007669"/>
    <property type="project" value="TreeGrafter"/>
</dbReference>
<feature type="transmembrane region" description="Helical" evidence="9">
    <location>
        <begin position="252"/>
        <end position="276"/>
    </location>
</feature>
<reference evidence="11" key="2">
    <citation type="submission" date="2020-08" db="EMBL/GenBank/DDBJ databases">
        <authorList>
            <person name="Kikuchi T."/>
        </authorList>
    </citation>
    <scope>NUCLEOTIDE SEQUENCE</scope>
    <source>
        <strain evidence="10">Ka4C1</strain>
    </source>
</reference>
<evidence type="ECO:0000256" key="3">
    <source>
        <dbReference type="ARBA" id="ARBA00022692"/>
    </source>
</evidence>
<dbReference type="SMR" id="A0A1I7S8K7"/>
<feature type="transmembrane region" description="Helical" evidence="9">
    <location>
        <begin position="469"/>
        <end position="492"/>
    </location>
</feature>
<evidence type="ECO:0000256" key="2">
    <source>
        <dbReference type="ARBA" id="ARBA00022448"/>
    </source>
</evidence>
<feature type="binding site" evidence="7">
    <location>
        <position position="413"/>
    </location>
    <ligand>
        <name>Na(+)</name>
        <dbReference type="ChEBI" id="CHEBI:29101"/>
        <label>1</label>
    </ligand>
</feature>
<feature type="transmembrane region" description="Helical" evidence="9">
    <location>
        <begin position="226"/>
        <end position="245"/>
    </location>
</feature>
<dbReference type="PANTHER" id="PTHR11616">
    <property type="entry name" value="SODIUM/CHLORIDE DEPENDENT TRANSPORTER"/>
    <property type="match status" value="1"/>
</dbReference>
<keyword evidence="6 9" id="KW-0472">Membrane</keyword>
<evidence type="ECO:0000256" key="7">
    <source>
        <dbReference type="PIRSR" id="PIRSR600175-1"/>
    </source>
</evidence>
<evidence type="ECO:0000256" key="6">
    <source>
        <dbReference type="ARBA" id="ARBA00023136"/>
    </source>
</evidence>
<dbReference type="GO" id="GO:0046872">
    <property type="term" value="F:metal ion binding"/>
    <property type="evidence" value="ECO:0007669"/>
    <property type="project" value="UniProtKB-KW"/>
</dbReference>
<dbReference type="InterPro" id="IPR000175">
    <property type="entry name" value="Na/ntran_symport"/>
</dbReference>
<dbReference type="Proteomes" id="UP000095284">
    <property type="component" value="Unplaced"/>
</dbReference>
<dbReference type="Pfam" id="PF00209">
    <property type="entry name" value="SNF"/>
    <property type="match status" value="1"/>
</dbReference>
<dbReference type="Proteomes" id="UP000582659">
    <property type="component" value="Unassembled WGS sequence"/>
</dbReference>
<keyword evidence="2" id="KW-0813">Transport</keyword>
<feature type="transmembrane region" description="Helical" evidence="9">
    <location>
        <begin position="95"/>
        <end position="119"/>
    </location>
</feature>
<dbReference type="Proteomes" id="UP000659654">
    <property type="component" value="Unassembled WGS sequence"/>
</dbReference>
<dbReference type="eggNOG" id="KOG3660">
    <property type="taxonomic scope" value="Eukaryota"/>
</dbReference>
<feature type="compositionally biased region" description="Polar residues" evidence="8">
    <location>
        <begin position="16"/>
        <end position="27"/>
    </location>
</feature>
<evidence type="ECO:0000313" key="12">
    <source>
        <dbReference type="Proteomes" id="UP000095284"/>
    </source>
</evidence>
<feature type="transmembrane region" description="Helical" evidence="9">
    <location>
        <begin position="305"/>
        <end position="326"/>
    </location>
</feature>
<name>A0A1I7S8K7_BURXY</name>
<feature type="compositionally biased region" description="Basic and acidic residues" evidence="8">
    <location>
        <begin position="653"/>
        <end position="665"/>
    </location>
</feature>
<dbReference type="PROSITE" id="PS50267">
    <property type="entry name" value="NA_NEUROTRAN_SYMP_3"/>
    <property type="match status" value="1"/>
</dbReference>
<feature type="compositionally biased region" description="Polar residues" evidence="8">
    <location>
        <begin position="634"/>
        <end position="652"/>
    </location>
</feature>
<feature type="binding site" evidence="7">
    <location>
        <position position="409"/>
    </location>
    <ligand>
        <name>Na(+)</name>
        <dbReference type="ChEBI" id="CHEBI:29101"/>
        <label>1</label>
    </ligand>
</feature>
<proteinExistence type="predicted"/>
<organism evidence="12 14">
    <name type="scientific">Bursaphelenchus xylophilus</name>
    <name type="common">Pinewood nematode worm</name>
    <name type="synonym">Aphelenchoides xylophilus</name>
    <dbReference type="NCBI Taxonomy" id="6326"/>
    <lineage>
        <taxon>Eukaryota</taxon>
        <taxon>Metazoa</taxon>
        <taxon>Ecdysozoa</taxon>
        <taxon>Nematoda</taxon>
        <taxon>Chromadorea</taxon>
        <taxon>Rhabditida</taxon>
        <taxon>Tylenchina</taxon>
        <taxon>Tylenchomorpha</taxon>
        <taxon>Aphelenchoidea</taxon>
        <taxon>Aphelenchoididae</taxon>
        <taxon>Bursaphelenchus</taxon>
    </lineage>
</organism>
<feature type="transmembrane region" description="Helical" evidence="9">
    <location>
        <begin position="397"/>
        <end position="418"/>
    </location>
</feature>
<feature type="region of interest" description="Disordered" evidence="8">
    <location>
        <begin position="617"/>
        <end position="665"/>
    </location>
</feature>
<feature type="transmembrane region" description="Helical" evidence="9">
    <location>
        <begin position="338"/>
        <end position="362"/>
    </location>
</feature>
<dbReference type="PRINTS" id="PR00176">
    <property type="entry name" value="NANEUSMPORT"/>
</dbReference>
<sequence>MTMLKSRKSVKESAKSSKNNGSTQLSEKTPPESEPMLRTAQSKSHISRLSSIQRSISGRQTWTNGIQFILTCTSYAVGLGNIWRFPAVVYKNGGGAFLIPYFCCSMIIGFPVLYLELCLGQFARAGPAVVYGRMKPAFQGIGWVMVTMSAVVTIFYNMVVAWSILYIYVIVSGQSYDLWSSCRHSYNTISEYRTELYKNWSAMSPAEEFYENYILEKSPELGAFGMNWKLLGSYSVAWLLTAAALSKGTKIIGYLSYATATLPYLIMLILFGRAVFLDGAYEGMKYYILEPDLSVVYNPNAWREAATQVCFSLSVGFGGILSFSSFNPSTQNVFRDALIVTIADATMSIVGGTAVFSVLGFMSKEMNVSIGEVVQDGTALAFVAYPEALIRMPVEPLWSILFFLMVFLLGISSQFGYAEAAITAFVDQFPRLKKAHTRTVFGVCTVLFLCGVILCTNSGFYFFNILNDYSSGFSLGIVLFLEAVLVSYIYGIEDFIADLRSMFGPPKNRWGSIFGRTGLYVKTIWRFLAPVMWIILTAFTLYTQTTNGGISIGKGTRKYVLPDWCTALGWCISVIPLFCLPGFALINFLVFRKQGKPLYELLRVQRKWPSYNRHKRRWVKSKSEEKSTEKSSEPGKSNENSTVSAAENSDPNTLKEHHDPFEEKS</sequence>
<keyword evidence="4" id="KW-0769">Symport</keyword>
<feature type="transmembrane region" description="Helical" evidence="9">
    <location>
        <begin position="62"/>
        <end position="83"/>
    </location>
</feature>
<feature type="binding site" evidence="7">
    <location>
        <position position="77"/>
    </location>
    <ligand>
        <name>Na(+)</name>
        <dbReference type="ChEBI" id="CHEBI:29101"/>
        <label>1</label>
    </ligand>
</feature>
<feature type="transmembrane region" description="Helical" evidence="9">
    <location>
        <begin position="567"/>
        <end position="591"/>
    </location>
</feature>
<feature type="binding site" evidence="7">
    <location>
        <position position="312"/>
    </location>
    <ligand>
        <name>Na(+)</name>
        <dbReference type="ChEBI" id="CHEBI:29101"/>
        <label>1</label>
    </ligand>
</feature>
<dbReference type="EMBL" id="CAJFDI010000001">
    <property type="protein sequence ID" value="CAD5211986.1"/>
    <property type="molecule type" value="Genomic_DNA"/>
</dbReference>
<dbReference type="GO" id="GO:0043005">
    <property type="term" value="C:neuron projection"/>
    <property type="evidence" value="ECO:0007669"/>
    <property type="project" value="TreeGrafter"/>
</dbReference>
<evidence type="ECO:0000313" key="10">
    <source>
        <dbReference type="EMBL" id="CAD5211986.1"/>
    </source>
</evidence>
<reference evidence="14" key="1">
    <citation type="submission" date="2016-11" db="UniProtKB">
        <authorList>
            <consortium name="WormBaseParasite"/>
        </authorList>
    </citation>
    <scope>IDENTIFICATION</scope>
</reference>
<dbReference type="InterPro" id="IPR037272">
    <property type="entry name" value="SNS_sf"/>
</dbReference>
<evidence type="ECO:0000256" key="4">
    <source>
        <dbReference type="ARBA" id="ARBA00022847"/>
    </source>
</evidence>
<dbReference type="AlphaFoldDB" id="A0A1I7S8K7"/>
<dbReference type="EMBL" id="CAJFCV020000001">
    <property type="protein sequence ID" value="CAG9089568.1"/>
    <property type="molecule type" value="Genomic_DNA"/>
</dbReference>
<evidence type="ECO:0000256" key="5">
    <source>
        <dbReference type="ARBA" id="ARBA00022989"/>
    </source>
</evidence>
<keyword evidence="13" id="KW-1185">Reference proteome</keyword>
<evidence type="ECO:0000313" key="13">
    <source>
        <dbReference type="Proteomes" id="UP000659654"/>
    </source>
</evidence>
<dbReference type="PANTHER" id="PTHR11616:SF326">
    <property type="entry name" value="SODIUM-DEPENDENT TRANSPORTER SNF-5"/>
    <property type="match status" value="1"/>
</dbReference>
<evidence type="ECO:0000256" key="9">
    <source>
        <dbReference type="SAM" id="Phobius"/>
    </source>
</evidence>
<dbReference type="WBParaSite" id="BXY_0935000.1">
    <property type="protein sequence ID" value="BXY_0935000.1"/>
    <property type="gene ID" value="BXY_0935000"/>
</dbReference>
<comment type="subcellular location">
    <subcellularLocation>
        <location evidence="1">Membrane</location>
        <topology evidence="1">Multi-pass membrane protein</topology>
    </subcellularLocation>
</comment>
<keyword evidence="7" id="KW-0479">Metal-binding</keyword>
<dbReference type="GO" id="GO:0005332">
    <property type="term" value="F:gamma-aminobutyric acid:sodium:chloride symporter activity"/>
    <property type="evidence" value="ECO:0007669"/>
    <property type="project" value="TreeGrafter"/>
</dbReference>
<dbReference type="SUPFAM" id="SSF161070">
    <property type="entry name" value="SNF-like"/>
    <property type="match status" value="1"/>
</dbReference>
<feature type="transmembrane region" description="Helical" evidence="9">
    <location>
        <begin position="140"/>
        <end position="171"/>
    </location>
</feature>
<evidence type="ECO:0000313" key="11">
    <source>
        <dbReference type="EMBL" id="CAG9089568.1"/>
    </source>
</evidence>
<protein>
    <submittedName>
        <fullName evidence="10">(pine wood nematode) hypothetical protein</fullName>
    </submittedName>
</protein>
<dbReference type="OrthoDB" id="6581954at2759"/>
<gene>
    <name evidence="10" type="ORF">BXYJ_LOCUS2693</name>
</gene>
<feature type="binding site" evidence="7">
    <location>
        <position position="76"/>
    </location>
    <ligand>
        <name>Na(+)</name>
        <dbReference type="ChEBI" id="CHEBI:29101"/>
        <label>1</label>
    </ligand>
</feature>
<feature type="binding site" evidence="7">
    <location>
        <position position="81"/>
    </location>
    <ligand>
        <name>Na(+)</name>
        <dbReference type="ChEBI" id="CHEBI:29101"/>
        <label>1</label>
    </ligand>
</feature>
<keyword evidence="5 9" id="KW-1133">Transmembrane helix</keyword>
<accession>A0A1I7S8K7</accession>
<feature type="transmembrane region" description="Helical" evidence="9">
    <location>
        <begin position="439"/>
        <end position="463"/>
    </location>
</feature>
<evidence type="ECO:0000313" key="14">
    <source>
        <dbReference type="WBParaSite" id="BXY_0935000.1"/>
    </source>
</evidence>
<feature type="region of interest" description="Disordered" evidence="8">
    <location>
        <begin position="1"/>
        <end position="46"/>
    </location>
</feature>
<dbReference type="NCBIfam" id="NF037979">
    <property type="entry name" value="Na_transp"/>
    <property type="match status" value="1"/>
</dbReference>
<feature type="transmembrane region" description="Helical" evidence="9">
    <location>
        <begin position="524"/>
        <end position="542"/>
    </location>
</feature>
<evidence type="ECO:0000256" key="8">
    <source>
        <dbReference type="SAM" id="MobiDB-lite"/>
    </source>
</evidence>
<keyword evidence="3 9" id="KW-0812">Transmembrane</keyword>
<evidence type="ECO:0000256" key="1">
    <source>
        <dbReference type="ARBA" id="ARBA00004141"/>
    </source>
</evidence>